<evidence type="ECO:0000313" key="9">
    <source>
        <dbReference type="Proteomes" id="UP000036959"/>
    </source>
</evidence>
<evidence type="ECO:0000256" key="3">
    <source>
        <dbReference type="ARBA" id="ARBA00022553"/>
    </source>
</evidence>
<comment type="caution">
    <text evidence="8">The sequence shown here is derived from an EMBL/GenBank/DDBJ whole genome shotgun (WGS) entry which is preliminary data.</text>
</comment>
<dbReference type="InterPro" id="IPR036097">
    <property type="entry name" value="HisK_dim/P_sf"/>
</dbReference>
<dbReference type="PANTHER" id="PTHR43065">
    <property type="entry name" value="SENSOR HISTIDINE KINASE"/>
    <property type="match status" value="1"/>
</dbReference>
<feature type="domain" description="Histidine kinase" evidence="5">
    <location>
        <begin position="344"/>
        <end position="566"/>
    </location>
</feature>
<dbReference type="Gene3D" id="1.10.287.130">
    <property type="match status" value="1"/>
</dbReference>
<name>A0A0L0MJF2_9BURK</name>
<evidence type="ECO:0000313" key="8">
    <source>
        <dbReference type="EMBL" id="KND62089.1"/>
    </source>
</evidence>
<dbReference type="PATRIC" id="fig|242163.4.peg.5831"/>
<dbReference type="CDD" id="cd00082">
    <property type="entry name" value="HisKA"/>
    <property type="match status" value="1"/>
</dbReference>
<keyword evidence="9" id="KW-1185">Reference proteome</keyword>
<dbReference type="InterPro" id="IPR000014">
    <property type="entry name" value="PAS"/>
</dbReference>
<evidence type="ECO:0000259" key="5">
    <source>
        <dbReference type="PROSITE" id="PS50109"/>
    </source>
</evidence>
<dbReference type="InterPro" id="IPR000700">
    <property type="entry name" value="PAS-assoc_C"/>
</dbReference>
<dbReference type="RefSeq" id="WP_083452018.1">
    <property type="nucleotide sequence ID" value="NZ_LFJJ01000006.1"/>
</dbReference>
<accession>A0A0L0MJF2</accession>
<dbReference type="PROSITE" id="PS50113">
    <property type="entry name" value="PAC"/>
    <property type="match status" value="1"/>
</dbReference>
<dbReference type="Gene3D" id="3.30.565.10">
    <property type="entry name" value="Histidine kinase-like ATPase, C-terminal domain"/>
    <property type="match status" value="1"/>
</dbReference>
<feature type="domain" description="Response regulatory" evidence="6">
    <location>
        <begin position="586"/>
        <end position="702"/>
    </location>
</feature>
<proteinExistence type="predicted"/>
<dbReference type="InterPro" id="IPR005467">
    <property type="entry name" value="His_kinase_dom"/>
</dbReference>
<evidence type="ECO:0000259" key="7">
    <source>
        <dbReference type="PROSITE" id="PS50113"/>
    </source>
</evidence>
<dbReference type="EC" id="2.7.13.3" evidence="2"/>
<dbReference type="EMBL" id="LFJJ01000006">
    <property type="protein sequence ID" value="KND62089.1"/>
    <property type="molecule type" value="Genomic_DNA"/>
</dbReference>
<dbReference type="InterPro" id="IPR011006">
    <property type="entry name" value="CheY-like_superfamily"/>
</dbReference>
<dbReference type="OrthoDB" id="5389366at2"/>
<organism evidence="8 9">
    <name type="scientific">Candidatus Burkholderia verschuerenii</name>
    <dbReference type="NCBI Taxonomy" id="242163"/>
    <lineage>
        <taxon>Bacteria</taxon>
        <taxon>Pseudomonadati</taxon>
        <taxon>Pseudomonadota</taxon>
        <taxon>Betaproteobacteria</taxon>
        <taxon>Burkholderiales</taxon>
        <taxon>Burkholderiaceae</taxon>
        <taxon>Burkholderia</taxon>
    </lineage>
</organism>
<dbReference type="Pfam" id="PF08447">
    <property type="entry name" value="PAS_3"/>
    <property type="match status" value="1"/>
</dbReference>
<dbReference type="PANTHER" id="PTHR43065:SF49">
    <property type="entry name" value="HISTIDINE KINASE"/>
    <property type="match status" value="1"/>
</dbReference>
<dbReference type="InterPro" id="IPR003661">
    <property type="entry name" value="HisK_dim/P_dom"/>
</dbReference>
<dbReference type="InterPro" id="IPR036890">
    <property type="entry name" value="HATPase_C_sf"/>
</dbReference>
<dbReference type="SMART" id="SM00388">
    <property type="entry name" value="HisKA"/>
    <property type="match status" value="1"/>
</dbReference>
<dbReference type="Pfam" id="PF00512">
    <property type="entry name" value="HisKA"/>
    <property type="match status" value="1"/>
</dbReference>
<dbReference type="Gene3D" id="3.30.450.20">
    <property type="entry name" value="PAS domain"/>
    <property type="match status" value="2"/>
</dbReference>
<dbReference type="InterPro" id="IPR035965">
    <property type="entry name" value="PAS-like_dom_sf"/>
</dbReference>
<dbReference type="AlphaFoldDB" id="A0A0L0MJF2"/>
<evidence type="ECO:0000259" key="6">
    <source>
        <dbReference type="PROSITE" id="PS50110"/>
    </source>
</evidence>
<gene>
    <name evidence="8" type="ORF">BVER_02181</name>
</gene>
<reference evidence="9" key="1">
    <citation type="submission" date="2015-06" db="EMBL/GenBank/DDBJ databases">
        <title>Comparative genomics of Burkholderia leaf nodule symbionts.</title>
        <authorList>
            <person name="Carlier A."/>
            <person name="Eberl L."/>
            <person name="Pinto-Carbo M."/>
        </authorList>
    </citation>
    <scope>NUCLEOTIDE SEQUENCE [LARGE SCALE GENOMIC DNA]</scope>
    <source>
        <strain evidence="9">UZHbot4</strain>
    </source>
</reference>
<feature type="domain" description="PAC" evidence="7">
    <location>
        <begin position="254"/>
        <end position="306"/>
    </location>
</feature>
<dbReference type="SMART" id="SM00387">
    <property type="entry name" value="HATPase_c"/>
    <property type="match status" value="1"/>
</dbReference>
<dbReference type="Pfam" id="PF02518">
    <property type="entry name" value="HATPase_c"/>
    <property type="match status" value="1"/>
</dbReference>
<keyword evidence="3 4" id="KW-0597">Phosphoprotein</keyword>
<comment type="catalytic activity">
    <reaction evidence="1">
        <text>ATP + protein L-histidine = ADP + protein N-phospho-L-histidine.</text>
        <dbReference type="EC" id="2.7.13.3"/>
    </reaction>
</comment>
<sequence length="725" mass="79006">MTSTVSDHLQLDSWIGETARAIRQFDWSNTPLGAIDDWPQHLRSVVQVMLRNALPMAVLWGEEGTLLYNDAYAKFSGARYPRILGMSIVEAWPEAAEFNRNVVDAGLRGESLSYHDISFELAREGESAEVWLDLHYSPVASNEGLPVGTLAIVVETTGRVLLERNRASAEAAFREASERLQLALNSGAVRGTFVWEIRANRVKGDERFARTFAFTDDEVDTGFPIERALAVVHPADRERVSALISRTVRDGTPYRAEYRVGSEDEGWTWIAASGRCEYDADGQPRRFPGVIVDIHDRKIAEERLKELTRGLEDKVSEAVAARVAVEAQLRQSLKMEALGAMTGGVAHDFNNTLQAISGNLQLLQYLPPDDSRVPARVQAALEAVQRGAKLASQLLSFARRQPQSPVVINPRRLFDELRELLQHAVGSGVSIATLLPDHPWNFCVDRNQLENALLNLAINARDAIRGDGKFTVACSNETLDAVACEGKDLRPGEYVRLTASDTGSGMTPEVLERAFEPFFTTKPDGHGTGLGLSMVFGFVKQSGGHIAVSSTIGVGTTVEILFPRSGDHESAPAETPTMTALTGNATVLVVDDDPAVLASTVAILEAMHFAVLKASNDAAALSVLESGLGVDLILTDVVMPGRVKCADLAEWAFAQARPVPVIYASGYTRDILSRDGVLRPNVTLLNKPYRAEMLAREISTALQRAAQGFIADMYVHKTCAFCASI</sequence>
<dbReference type="PROSITE" id="PS50110">
    <property type="entry name" value="RESPONSE_REGULATORY"/>
    <property type="match status" value="1"/>
</dbReference>
<dbReference type="SUPFAM" id="SSF55785">
    <property type="entry name" value="PYP-like sensor domain (PAS domain)"/>
    <property type="match status" value="1"/>
</dbReference>
<dbReference type="GO" id="GO:0000155">
    <property type="term" value="F:phosphorelay sensor kinase activity"/>
    <property type="evidence" value="ECO:0007669"/>
    <property type="project" value="InterPro"/>
</dbReference>
<dbReference type="Gene3D" id="3.40.50.2300">
    <property type="match status" value="1"/>
</dbReference>
<dbReference type="CDD" id="cd00130">
    <property type="entry name" value="PAS"/>
    <property type="match status" value="1"/>
</dbReference>
<dbReference type="Pfam" id="PF00072">
    <property type="entry name" value="Response_reg"/>
    <property type="match status" value="1"/>
</dbReference>
<dbReference type="InterPro" id="IPR001789">
    <property type="entry name" value="Sig_transdc_resp-reg_receiver"/>
</dbReference>
<evidence type="ECO:0000256" key="2">
    <source>
        <dbReference type="ARBA" id="ARBA00012438"/>
    </source>
</evidence>
<dbReference type="PRINTS" id="PR00344">
    <property type="entry name" value="BCTRLSENSOR"/>
</dbReference>
<dbReference type="PROSITE" id="PS50109">
    <property type="entry name" value="HIS_KIN"/>
    <property type="match status" value="1"/>
</dbReference>
<dbReference type="SUPFAM" id="SSF55874">
    <property type="entry name" value="ATPase domain of HSP90 chaperone/DNA topoisomerase II/histidine kinase"/>
    <property type="match status" value="1"/>
</dbReference>
<dbReference type="SUPFAM" id="SSF52172">
    <property type="entry name" value="CheY-like"/>
    <property type="match status" value="1"/>
</dbReference>
<feature type="modified residue" description="4-aspartylphosphate" evidence="4">
    <location>
        <position position="636"/>
    </location>
</feature>
<dbReference type="SMART" id="SM00448">
    <property type="entry name" value="REC"/>
    <property type="match status" value="1"/>
</dbReference>
<protein>
    <recommendedName>
        <fullName evidence="2">histidine kinase</fullName>
        <ecNumber evidence="2">2.7.13.3</ecNumber>
    </recommendedName>
</protein>
<evidence type="ECO:0000256" key="1">
    <source>
        <dbReference type="ARBA" id="ARBA00000085"/>
    </source>
</evidence>
<dbReference type="InterPro" id="IPR003594">
    <property type="entry name" value="HATPase_dom"/>
</dbReference>
<dbReference type="InterPro" id="IPR004358">
    <property type="entry name" value="Sig_transdc_His_kin-like_C"/>
</dbReference>
<dbReference type="SUPFAM" id="SSF47384">
    <property type="entry name" value="Homodimeric domain of signal transducing histidine kinase"/>
    <property type="match status" value="1"/>
</dbReference>
<evidence type="ECO:0000256" key="4">
    <source>
        <dbReference type="PROSITE-ProRule" id="PRU00169"/>
    </source>
</evidence>
<dbReference type="InterPro" id="IPR013655">
    <property type="entry name" value="PAS_fold_3"/>
</dbReference>
<dbReference type="Proteomes" id="UP000036959">
    <property type="component" value="Unassembled WGS sequence"/>
</dbReference>